<evidence type="ECO:0000313" key="2">
    <source>
        <dbReference type="Proteomes" id="UP000286134"/>
    </source>
</evidence>
<sequence>MALLKDGIVSIRPWLLVMLDSAPSGTVEEFQEKYKKPIVSPPNSPHLNPIEAVLD</sequence>
<organism evidence="1 2">
    <name type="scientific">Erysiphe neolycopersici</name>
    <dbReference type="NCBI Taxonomy" id="212602"/>
    <lineage>
        <taxon>Eukaryota</taxon>
        <taxon>Fungi</taxon>
        <taxon>Dikarya</taxon>
        <taxon>Ascomycota</taxon>
        <taxon>Pezizomycotina</taxon>
        <taxon>Leotiomycetes</taxon>
        <taxon>Erysiphales</taxon>
        <taxon>Erysiphaceae</taxon>
        <taxon>Erysiphe</taxon>
    </lineage>
</organism>
<protein>
    <submittedName>
        <fullName evidence="1">Uncharacterized protein</fullName>
    </submittedName>
</protein>
<proteinExistence type="predicted"/>
<dbReference type="EMBL" id="MCFK01004002">
    <property type="protein sequence ID" value="RKF61652.1"/>
    <property type="molecule type" value="Genomic_DNA"/>
</dbReference>
<reference evidence="1 2" key="1">
    <citation type="journal article" date="2018" name="BMC Genomics">
        <title>Comparative genome analyses reveal sequence features reflecting distinct modes of host-adaptation between dicot and monocot powdery mildew.</title>
        <authorList>
            <person name="Wu Y."/>
            <person name="Ma X."/>
            <person name="Pan Z."/>
            <person name="Kale S.D."/>
            <person name="Song Y."/>
            <person name="King H."/>
            <person name="Zhang Q."/>
            <person name="Presley C."/>
            <person name="Deng X."/>
            <person name="Wei C.I."/>
            <person name="Xiao S."/>
        </authorList>
    </citation>
    <scope>NUCLEOTIDE SEQUENCE [LARGE SCALE GENOMIC DNA]</scope>
    <source>
        <strain evidence="1">UMSG2</strain>
    </source>
</reference>
<dbReference type="AlphaFoldDB" id="A0A420HW81"/>
<evidence type="ECO:0000313" key="1">
    <source>
        <dbReference type="EMBL" id="RKF61652.1"/>
    </source>
</evidence>
<accession>A0A420HW81</accession>
<gene>
    <name evidence="1" type="ORF">OnM2_040001</name>
</gene>
<dbReference type="Proteomes" id="UP000286134">
    <property type="component" value="Unassembled WGS sequence"/>
</dbReference>
<keyword evidence="2" id="KW-1185">Reference proteome</keyword>
<comment type="caution">
    <text evidence="1">The sequence shown here is derived from an EMBL/GenBank/DDBJ whole genome shotgun (WGS) entry which is preliminary data.</text>
</comment>
<dbReference type="OrthoDB" id="3786552at2759"/>
<name>A0A420HW81_9PEZI</name>